<name>A0A8S5Q7X9_9CAUD</name>
<proteinExistence type="predicted"/>
<organism evidence="1">
    <name type="scientific">Myoviridae sp. ct1IL4</name>
    <dbReference type="NCBI Taxonomy" id="2825019"/>
    <lineage>
        <taxon>Viruses</taxon>
        <taxon>Duplodnaviria</taxon>
        <taxon>Heunggongvirae</taxon>
        <taxon>Uroviricota</taxon>
        <taxon>Caudoviricetes</taxon>
    </lineage>
</organism>
<sequence>MIGISCSPYSGLLFVGIKRTKPFLSDMRIRLTVL</sequence>
<reference evidence="1" key="1">
    <citation type="journal article" date="2021" name="Proc. Natl. Acad. Sci. U.S.A.">
        <title>A Catalog of Tens of Thousands of Viruses from Human Metagenomes Reveals Hidden Associations with Chronic Diseases.</title>
        <authorList>
            <person name="Tisza M.J."/>
            <person name="Buck C.B."/>
        </authorList>
    </citation>
    <scope>NUCLEOTIDE SEQUENCE</scope>
    <source>
        <strain evidence="1">Ct1IL4</strain>
    </source>
</reference>
<evidence type="ECO:0000313" key="1">
    <source>
        <dbReference type="EMBL" id="DAE14891.1"/>
    </source>
</evidence>
<accession>A0A8S5Q7X9</accession>
<protein>
    <submittedName>
        <fullName evidence="1">Uncharacterized protein</fullName>
    </submittedName>
</protein>
<dbReference type="EMBL" id="BK015596">
    <property type="protein sequence ID" value="DAE14891.1"/>
    <property type="molecule type" value="Genomic_DNA"/>
</dbReference>